<feature type="transmembrane region" description="Helical" evidence="7">
    <location>
        <begin position="348"/>
        <end position="367"/>
    </location>
</feature>
<feature type="transmembrane region" description="Helical" evidence="7">
    <location>
        <begin position="20"/>
        <end position="40"/>
    </location>
</feature>
<feature type="transmembrane region" description="Helical" evidence="7">
    <location>
        <begin position="80"/>
        <end position="101"/>
    </location>
</feature>
<name>A0A1I2E1G9_9RHOB</name>
<evidence type="ECO:0000313" key="9">
    <source>
        <dbReference type="EMBL" id="SFE86705.1"/>
    </source>
</evidence>
<dbReference type="SUPFAM" id="SSF103473">
    <property type="entry name" value="MFS general substrate transporter"/>
    <property type="match status" value="1"/>
</dbReference>
<keyword evidence="4 7" id="KW-0812">Transmembrane</keyword>
<dbReference type="InterPro" id="IPR036259">
    <property type="entry name" value="MFS_trans_sf"/>
</dbReference>
<evidence type="ECO:0000313" key="10">
    <source>
        <dbReference type="Proteomes" id="UP000198977"/>
    </source>
</evidence>
<dbReference type="EMBL" id="FOMW01000011">
    <property type="protein sequence ID" value="SFE86705.1"/>
    <property type="molecule type" value="Genomic_DNA"/>
</dbReference>
<dbReference type="AlphaFoldDB" id="A0A1I2E1G9"/>
<proteinExistence type="predicted"/>
<feature type="transmembrane region" description="Helical" evidence="7">
    <location>
        <begin position="255"/>
        <end position="277"/>
    </location>
</feature>
<evidence type="ECO:0000259" key="8">
    <source>
        <dbReference type="PROSITE" id="PS50850"/>
    </source>
</evidence>
<dbReference type="Gene3D" id="1.20.1250.20">
    <property type="entry name" value="MFS general substrate transporter like domains"/>
    <property type="match status" value="1"/>
</dbReference>
<feature type="transmembrane region" description="Helical" evidence="7">
    <location>
        <begin position="158"/>
        <end position="191"/>
    </location>
</feature>
<gene>
    <name evidence="9" type="ORF">SAMN04488523_11187</name>
</gene>
<evidence type="ECO:0000256" key="3">
    <source>
        <dbReference type="ARBA" id="ARBA00022475"/>
    </source>
</evidence>
<dbReference type="PROSITE" id="PS50850">
    <property type="entry name" value="MFS"/>
    <property type="match status" value="1"/>
</dbReference>
<comment type="subcellular location">
    <subcellularLocation>
        <location evidence="1">Cell membrane</location>
        <topology evidence="1">Multi-pass membrane protein</topology>
    </subcellularLocation>
</comment>
<sequence>MPTRVSPLVLFKNQTFRSLWIAALASNFGGLVQAVGAAWLMTSLSSSQNMVALVQGSVALPIMIFSLLAGVFADNFDRRRVMLIAQAFMFVVSVILTFMAFEGWLTPWSLLAFTFLIGCGTALHNPSWQATMGDIVSREELPSAVSLNSMGFNLMRSIGPAAGGAIVALAGAAAAFAVNALSYVAIILALLRWQSPALDTHLPREPMGSAFSAGLRYVAMSPNLMRVILRGFWFGLSAIALLALLPVVVRETLNATAFVYGVMLGCFGLGAVLGALGNARLRATFNNESIARGGFIGFAVSCVVLGLSTQTAISGAALMLAGACWVLSLSMFNVTIQLSTPRWVVGRVIALYQTGTFGGMAAGSLLWGVIADRAGPETALFAASGLMVVGALIGLRLPLPEFSGLNLDPLNSFKEPATRFDLNYRSGPVMVMVDYEIAQQDVPEFLAAMSLRRRVRIRDGAQQWALLRDLHEPEHWSESYHVPTWGEYVRHNERRTNSDAELSERLRVLHRGAGSPVVHRMIERQTVPLRDDMLQKGE</sequence>
<dbReference type="GO" id="GO:0022857">
    <property type="term" value="F:transmembrane transporter activity"/>
    <property type="evidence" value="ECO:0007669"/>
    <property type="project" value="InterPro"/>
</dbReference>
<dbReference type="PANTHER" id="PTHR23513">
    <property type="entry name" value="INTEGRAL MEMBRANE EFFLUX PROTEIN-RELATED"/>
    <property type="match status" value="1"/>
</dbReference>
<evidence type="ECO:0000256" key="6">
    <source>
        <dbReference type="ARBA" id="ARBA00023136"/>
    </source>
</evidence>
<evidence type="ECO:0000256" key="2">
    <source>
        <dbReference type="ARBA" id="ARBA00022448"/>
    </source>
</evidence>
<keyword evidence="6 7" id="KW-0472">Membrane</keyword>
<evidence type="ECO:0000256" key="5">
    <source>
        <dbReference type="ARBA" id="ARBA00022989"/>
    </source>
</evidence>
<evidence type="ECO:0000256" key="7">
    <source>
        <dbReference type="SAM" id="Phobius"/>
    </source>
</evidence>
<dbReference type="Proteomes" id="UP000198977">
    <property type="component" value="Unassembled WGS sequence"/>
</dbReference>
<dbReference type="RefSeq" id="WP_093924737.1">
    <property type="nucleotide sequence ID" value="NZ_FOMW01000011.1"/>
</dbReference>
<keyword evidence="5 7" id="KW-1133">Transmembrane helix</keyword>
<feature type="transmembrane region" description="Helical" evidence="7">
    <location>
        <begin position="379"/>
        <end position="399"/>
    </location>
</feature>
<feature type="transmembrane region" description="Helical" evidence="7">
    <location>
        <begin position="227"/>
        <end position="249"/>
    </location>
</feature>
<feature type="transmembrane region" description="Helical" evidence="7">
    <location>
        <begin position="52"/>
        <end position="73"/>
    </location>
</feature>
<organism evidence="9 10">
    <name type="scientific">Sulfitobacter brevis</name>
    <dbReference type="NCBI Taxonomy" id="74348"/>
    <lineage>
        <taxon>Bacteria</taxon>
        <taxon>Pseudomonadati</taxon>
        <taxon>Pseudomonadota</taxon>
        <taxon>Alphaproteobacteria</taxon>
        <taxon>Rhodobacterales</taxon>
        <taxon>Roseobacteraceae</taxon>
        <taxon>Sulfitobacter</taxon>
    </lineage>
</organism>
<dbReference type="Pfam" id="PF05977">
    <property type="entry name" value="MFS_3"/>
    <property type="match status" value="1"/>
</dbReference>
<keyword evidence="3" id="KW-1003">Cell membrane</keyword>
<keyword evidence="2" id="KW-0813">Transport</keyword>
<dbReference type="InterPro" id="IPR010290">
    <property type="entry name" value="TM_effector"/>
</dbReference>
<dbReference type="PANTHER" id="PTHR23513:SF11">
    <property type="entry name" value="STAPHYLOFERRIN A TRANSPORTER"/>
    <property type="match status" value="1"/>
</dbReference>
<dbReference type="InterPro" id="IPR020846">
    <property type="entry name" value="MFS_dom"/>
</dbReference>
<feature type="transmembrane region" description="Helical" evidence="7">
    <location>
        <begin position="289"/>
        <end position="307"/>
    </location>
</feature>
<protein>
    <submittedName>
        <fullName evidence="9">Predicted arabinose efflux permease, MFS family</fullName>
    </submittedName>
</protein>
<evidence type="ECO:0000256" key="4">
    <source>
        <dbReference type="ARBA" id="ARBA00022692"/>
    </source>
</evidence>
<feature type="domain" description="Major facilitator superfamily (MFS) profile" evidence="8">
    <location>
        <begin position="15"/>
        <end position="402"/>
    </location>
</feature>
<keyword evidence="10" id="KW-1185">Reference proteome</keyword>
<feature type="transmembrane region" description="Helical" evidence="7">
    <location>
        <begin position="313"/>
        <end position="336"/>
    </location>
</feature>
<dbReference type="STRING" id="74348.SAMN04488523_11187"/>
<reference evidence="9 10" key="1">
    <citation type="submission" date="2016-10" db="EMBL/GenBank/DDBJ databases">
        <authorList>
            <person name="de Groot N.N."/>
        </authorList>
    </citation>
    <scope>NUCLEOTIDE SEQUENCE [LARGE SCALE GENOMIC DNA]</scope>
    <source>
        <strain evidence="9 10">DSM 11443</strain>
    </source>
</reference>
<accession>A0A1I2E1G9</accession>
<evidence type="ECO:0000256" key="1">
    <source>
        <dbReference type="ARBA" id="ARBA00004651"/>
    </source>
</evidence>
<dbReference type="CDD" id="cd06173">
    <property type="entry name" value="MFS_MefA_like"/>
    <property type="match status" value="1"/>
</dbReference>
<dbReference type="GO" id="GO:0005886">
    <property type="term" value="C:plasma membrane"/>
    <property type="evidence" value="ECO:0007669"/>
    <property type="project" value="UniProtKB-SubCell"/>
</dbReference>